<feature type="transmembrane region" description="Helical" evidence="1">
    <location>
        <begin position="47"/>
        <end position="63"/>
    </location>
</feature>
<dbReference type="Pfam" id="PF13194">
    <property type="entry name" value="DUF4010"/>
    <property type="match status" value="1"/>
</dbReference>
<feature type="transmembrane region" description="Helical" evidence="1">
    <location>
        <begin position="275"/>
        <end position="295"/>
    </location>
</feature>
<name>A0A318JLA2_9NEIS</name>
<dbReference type="PANTHER" id="PTHR39084:SF1">
    <property type="entry name" value="DUF4010 DOMAIN-CONTAINING PROTEIN"/>
    <property type="match status" value="1"/>
</dbReference>
<dbReference type="AlphaFoldDB" id="A0A318JLA2"/>
<feature type="domain" description="MgtC/SapB/SrpB/YhiD N-terminal" evidence="2">
    <location>
        <begin position="24"/>
        <end position="142"/>
    </location>
</feature>
<keyword evidence="1" id="KW-0472">Membrane</keyword>
<dbReference type="EMBL" id="QJKC01000006">
    <property type="protein sequence ID" value="PXX48653.1"/>
    <property type="molecule type" value="Genomic_DNA"/>
</dbReference>
<evidence type="ECO:0000256" key="1">
    <source>
        <dbReference type="SAM" id="Phobius"/>
    </source>
</evidence>
<dbReference type="InterPro" id="IPR049177">
    <property type="entry name" value="MgtC_SapB_SrpB_YhiD_N"/>
</dbReference>
<dbReference type="Pfam" id="PF02308">
    <property type="entry name" value="MgtC"/>
    <property type="match status" value="1"/>
</dbReference>
<dbReference type="OrthoDB" id="9813718at2"/>
<dbReference type="Proteomes" id="UP000248395">
    <property type="component" value="Unassembled WGS sequence"/>
</dbReference>
<evidence type="ECO:0000313" key="4">
    <source>
        <dbReference type="EMBL" id="PXX48653.1"/>
    </source>
</evidence>
<dbReference type="PANTHER" id="PTHR39084">
    <property type="entry name" value="MEMBRANE PROTEIN-RELATED"/>
    <property type="match status" value="1"/>
</dbReference>
<keyword evidence="1" id="KW-1133">Transmembrane helix</keyword>
<feature type="transmembrane region" description="Helical" evidence="1">
    <location>
        <begin position="343"/>
        <end position="367"/>
    </location>
</feature>
<evidence type="ECO:0000259" key="3">
    <source>
        <dbReference type="Pfam" id="PF13194"/>
    </source>
</evidence>
<feature type="transmembrane region" description="Helical" evidence="1">
    <location>
        <begin position="156"/>
        <end position="174"/>
    </location>
</feature>
<gene>
    <name evidence="4" type="ORF">DFR38_10623</name>
</gene>
<feature type="domain" description="DUF4010" evidence="3">
    <location>
        <begin position="192"/>
        <end position="400"/>
    </location>
</feature>
<evidence type="ECO:0000259" key="2">
    <source>
        <dbReference type="Pfam" id="PF02308"/>
    </source>
</evidence>
<comment type="caution">
    <text evidence="4">The sequence shown here is derived from an EMBL/GenBank/DDBJ whole genome shotgun (WGS) entry which is preliminary data.</text>
</comment>
<reference evidence="4 5" key="1">
    <citation type="submission" date="2018-05" db="EMBL/GenBank/DDBJ databases">
        <title>Genomic Encyclopedia of Type Strains, Phase IV (KMG-IV): sequencing the most valuable type-strain genomes for metagenomic binning, comparative biology and taxonomic classification.</title>
        <authorList>
            <person name="Goeker M."/>
        </authorList>
    </citation>
    <scope>NUCLEOTIDE SEQUENCE [LARGE SCALE GENOMIC DNA]</scope>
    <source>
        <strain evidence="4 5">DSM 25134</strain>
    </source>
</reference>
<sequence length="430" mass="45358">MGGIDLATWLNLRGSPFEALPLFVTSLAIGLLMGVERERKHHTLAGIRTFPLIAILGTLTAMLDAPAHGVLLQTVGLLAVASLGFLPEHSGEPDKTEPRTTTVASLLVMYCLGALVWHGYGGVAVAVGIVATALLYLKPELTGLTHKLERRDLLSLLQFAALSFIVLPLLPNRTFGPYQAVNPHQVWLMVTLIVGISLSGYLAVKLLGQRVGGPLLGILGGLVSSTATSLIYAREARANPQSIQLATAVILLANLVLFVRLMLLAAVVQTSVLPAVLWVLLPGLLCGLACALLQLKRRQSEQQQPDLSLSNPSEMKLALGFGAMFALVMFCAAWLNAEFGSKGVYVVALISGLNDVDAISLTAFNLFGESRLDGQQVATTLALAITANNTFKFGLIASLGGSTLARRCLPTLLAASLGMLGGLLVLGWGS</sequence>
<feature type="transmembrane region" description="Helical" evidence="1">
    <location>
        <begin position="107"/>
        <end position="136"/>
    </location>
</feature>
<keyword evidence="5" id="KW-1185">Reference proteome</keyword>
<feature type="transmembrane region" description="Helical" evidence="1">
    <location>
        <begin position="408"/>
        <end position="428"/>
    </location>
</feature>
<feature type="transmembrane region" description="Helical" evidence="1">
    <location>
        <begin position="19"/>
        <end position="35"/>
    </location>
</feature>
<proteinExistence type="predicted"/>
<feature type="transmembrane region" description="Helical" evidence="1">
    <location>
        <begin position="245"/>
        <end position="269"/>
    </location>
</feature>
<feature type="transmembrane region" description="Helical" evidence="1">
    <location>
        <begin position="316"/>
        <end position="337"/>
    </location>
</feature>
<dbReference type="RefSeq" id="WP_110313235.1">
    <property type="nucleotide sequence ID" value="NZ_QJKC01000006.1"/>
</dbReference>
<feature type="transmembrane region" description="Helical" evidence="1">
    <location>
        <begin position="186"/>
        <end position="203"/>
    </location>
</feature>
<evidence type="ECO:0000313" key="5">
    <source>
        <dbReference type="Proteomes" id="UP000248395"/>
    </source>
</evidence>
<protein>
    <submittedName>
        <fullName evidence="4">Uncharacterized membrane protein (DUF4010 family)</fullName>
    </submittedName>
</protein>
<accession>A0A318JLA2</accession>
<dbReference type="InterPro" id="IPR025105">
    <property type="entry name" value="DUF4010"/>
</dbReference>
<keyword evidence="1" id="KW-0812">Transmembrane</keyword>
<organism evidence="4 5">
    <name type="scientific">Aquitalea magnusonii</name>
    <dbReference type="NCBI Taxonomy" id="332411"/>
    <lineage>
        <taxon>Bacteria</taxon>
        <taxon>Pseudomonadati</taxon>
        <taxon>Pseudomonadota</taxon>
        <taxon>Betaproteobacteria</taxon>
        <taxon>Neisseriales</taxon>
        <taxon>Chromobacteriaceae</taxon>
        <taxon>Aquitalea</taxon>
    </lineage>
</organism>
<feature type="transmembrane region" description="Helical" evidence="1">
    <location>
        <begin position="215"/>
        <end position="233"/>
    </location>
</feature>